<keyword evidence="1" id="KW-1133">Transmembrane helix</keyword>
<dbReference type="KEGG" id="msea:METESE_13850"/>
<evidence type="ECO:0000256" key="1">
    <source>
        <dbReference type="SAM" id="Phobius"/>
    </source>
</evidence>
<feature type="transmembrane region" description="Helical" evidence="1">
    <location>
        <begin position="244"/>
        <end position="264"/>
    </location>
</feature>
<feature type="transmembrane region" description="Helical" evidence="1">
    <location>
        <begin position="128"/>
        <end position="146"/>
    </location>
</feature>
<proteinExistence type="predicted"/>
<feature type="transmembrane region" description="Helical" evidence="1">
    <location>
        <begin position="211"/>
        <end position="232"/>
    </location>
</feature>
<keyword evidence="1" id="KW-0472">Membrane</keyword>
<reference evidence="3" key="1">
    <citation type="journal article" date="2023" name="Int. J. Syst. Evol. Microbiol.">
        <title>Mesoterricola silvestris gen. nov., sp. nov., Mesoterricola sediminis sp. nov., Geothrix oryzae sp. nov., Geothrix edaphica sp. nov., Geothrix rubra sp. nov., and Geothrix limicola sp. nov., six novel members of Acidobacteriota isolated from soils.</title>
        <authorList>
            <person name="Itoh H."/>
            <person name="Sugisawa Y."/>
            <person name="Mise K."/>
            <person name="Xu Z."/>
            <person name="Kuniyasu M."/>
            <person name="Ushijima N."/>
            <person name="Kawano K."/>
            <person name="Kobayashi E."/>
            <person name="Shiratori Y."/>
            <person name="Masuda Y."/>
            <person name="Senoo K."/>
        </authorList>
    </citation>
    <scope>NUCLEOTIDE SEQUENCE</scope>
    <source>
        <strain evidence="3">W786</strain>
    </source>
</reference>
<feature type="transmembrane region" description="Helical" evidence="1">
    <location>
        <begin position="341"/>
        <end position="361"/>
    </location>
</feature>
<keyword evidence="1" id="KW-0812">Transmembrane</keyword>
<dbReference type="EMBL" id="AP027081">
    <property type="protein sequence ID" value="BDU76427.1"/>
    <property type="molecule type" value="Genomic_DNA"/>
</dbReference>
<gene>
    <name evidence="3" type="ORF">METESE_13850</name>
</gene>
<name>A0AA48GYL3_9BACT</name>
<feature type="transmembrane region" description="Helical" evidence="1">
    <location>
        <begin position="99"/>
        <end position="122"/>
    </location>
</feature>
<dbReference type="RefSeq" id="WP_316411408.1">
    <property type="nucleotide sequence ID" value="NZ_AP027081.1"/>
</dbReference>
<feature type="transmembrane region" description="Helical" evidence="1">
    <location>
        <begin position="294"/>
        <end position="311"/>
    </location>
</feature>
<organism evidence="3 4">
    <name type="scientific">Mesoterricola sediminis</name>
    <dbReference type="NCBI Taxonomy" id="2927980"/>
    <lineage>
        <taxon>Bacteria</taxon>
        <taxon>Pseudomonadati</taxon>
        <taxon>Acidobacteriota</taxon>
        <taxon>Holophagae</taxon>
        <taxon>Holophagales</taxon>
        <taxon>Holophagaceae</taxon>
        <taxon>Mesoterricola</taxon>
    </lineage>
</organism>
<evidence type="ECO:0000259" key="2">
    <source>
        <dbReference type="Pfam" id="PF09925"/>
    </source>
</evidence>
<feature type="transmembrane region" description="Helical" evidence="1">
    <location>
        <begin position="318"/>
        <end position="335"/>
    </location>
</feature>
<evidence type="ECO:0000313" key="4">
    <source>
        <dbReference type="Proteomes" id="UP001228113"/>
    </source>
</evidence>
<dbReference type="Proteomes" id="UP001228113">
    <property type="component" value="Chromosome"/>
</dbReference>
<feature type="domain" description="DUF2157" evidence="2">
    <location>
        <begin position="10"/>
        <end position="148"/>
    </location>
</feature>
<keyword evidence="4" id="KW-1185">Reference proteome</keyword>
<protein>
    <submittedName>
        <fullName evidence="3">Membrane protein</fullName>
    </submittedName>
</protein>
<feature type="transmembrane region" description="Helical" evidence="1">
    <location>
        <begin position="43"/>
        <end position="66"/>
    </location>
</feature>
<evidence type="ECO:0000313" key="3">
    <source>
        <dbReference type="EMBL" id="BDU76427.1"/>
    </source>
</evidence>
<feature type="transmembrane region" description="Helical" evidence="1">
    <location>
        <begin position="271"/>
        <end position="288"/>
    </location>
</feature>
<sequence>MNRQLEAALDRWLEARLLEPGQAEAIRRFETEGEGAGRLRWPVILALALGVVLVGAGVLLFVAAHWNALAPGTRFGLVLALGAGFHLLGGAAREGFPRLATALHGVGTGVLGAGIYLAGQIFNLEEHWPAGLLLWTLGALAGWLILRDWVQGLLLALLAPAWLGSEWVEAMDAGVRAHHVSQRVLAAGLLGFAVTYLSARRGPGDGLMRKALAWAGGLGLLPLGILAAALGSERLFYVAGPDPAPGLVWAGWLGALGIPLAAAWALRGREAWLNGVAALWILGLLRLANHAWFVYGWCALGAVGLAAWGLREGRRERVNLGVAGFALTVLCFYFSDVMDMLGRSLGLMGLGIVFLAGGWGLERVRRRLNARIGGGAA</sequence>
<feature type="transmembrane region" description="Helical" evidence="1">
    <location>
        <begin position="72"/>
        <end position="92"/>
    </location>
</feature>
<accession>A0AA48GYL3</accession>
<dbReference type="InterPro" id="IPR018677">
    <property type="entry name" value="DUF2157"/>
</dbReference>
<dbReference type="AlphaFoldDB" id="A0AA48GYL3"/>
<feature type="transmembrane region" description="Helical" evidence="1">
    <location>
        <begin position="180"/>
        <end position="199"/>
    </location>
</feature>
<dbReference type="Pfam" id="PF09925">
    <property type="entry name" value="DUF2157"/>
    <property type="match status" value="1"/>
</dbReference>